<proteinExistence type="predicted"/>
<reference evidence="2" key="2">
    <citation type="submission" date="2020-03" db="EMBL/GenBank/DDBJ databases">
        <title>The second near-complete assembly of the hexaploid bread wheat (Triticum aestivum) genome.</title>
        <authorList>
            <person name="Zimin A.V."/>
            <person name="Puiu D."/>
            <person name="Shumante A."/>
            <person name="Alonge M."/>
            <person name="Salzberg S.L."/>
        </authorList>
    </citation>
    <scope>NUCLEOTIDE SEQUENCE</scope>
    <source>
        <tissue evidence="2">Leaf</tissue>
    </source>
</reference>
<sequence length="325" mass="37587">MKLGTIEILMGAGLVCHSWLVAAKSPELWRFVDMTRHKVVFSEAEKVMCKMAKVAIDRSDGRMESFWAQKFVTSELLNYIASRCHSLKSIRLIGTMYFWDDEDVVIKLAAKCPMLQEIECSDQKQPWPFFTRIGAARPELKRLRVRYPWFDSDSILMNDEGEKEEESDEAWEARQNQEAFAIAESLHELRLLQMSGYGLTNKGVYAILEGCPHLEFLDLRECLHIEVNAELQARCANIRHVQLPGVGPYVPCPELHTIEADEGEVIPLQDRVQMNQKYKGHKRSRDKDDYYGENYCWDDYSLPSSPGSPVVPMYSMADPRYYWEL</sequence>
<dbReference type="EMBL" id="CM022218">
    <property type="protein sequence ID" value="KAF7032237.1"/>
    <property type="molecule type" value="Genomic_DNA"/>
</dbReference>
<dbReference type="PANTHER" id="PTHR38926:SF77">
    <property type="entry name" value="OS08G0195000 PROTEIN"/>
    <property type="match status" value="1"/>
</dbReference>
<accession>A0A9R1FQG9</accession>
<dbReference type="InterPro" id="IPR032675">
    <property type="entry name" value="LRR_dom_sf"/>
</dbReference>
<evidence type="ECO:0008006" key="3">
    <source>
        <dbReference type="Google" id="ProtNLM"/>
    </source>
</evidence>
<organism evidence="2">
    <name type="scientific">Triticum aestivum</name>
    <name type="common">Wheat</name>
    <dbReference type="NCBI Taxonomy" id="4565"/>
    <lineage>
        <taxon>Eukaryota</taxon>
        <taxon>Viridiplantae</taxon>
        <taxon>Streptophyta</taxon>
        <taxon>Embryophyta</taxon>
        <taxon>Tracheophyta</taxon>
        <taxon>Spermatophyta</taxon>
        <taxon>Magnoliopsida</taxon>
        <taxon>Liliopsida</taxon>
        <taxon>Poales</taxon>
        <taxon>Poaceae</taxon>
        <taxon>BOP clade</taxon>
        <taxon>Pooideae</taxon>
        <taxon>Triticodae</taxon>
        <taxon>Triticeae</taxon>
        <taxon>Triticinae</taxon>
        <taxon>Triticum</taxon>
    </lineage>
</organism>
<dbReference type="Proteomes" id="UP000815260">
    <property type="component" value="Chromosome 3B"/>
</dbReference>
<gene>
    <name evidence="2" type="ORF">CFC21_043439</name>
</gene>
<dbReference type="SUPFAM" id="SSF52047">
    <property type="entry name" value="RNI-like"/>
    <property type="match status" value="1"/>
</dbReference>
<protein>
    <recommendedName>
        <fullName evidence="3">F-box domain-containing protein</fullName>
    </recommendedName>
</protein>
<dbReference type="AlphaFoldDB" id="A0A9R1FQG9"/>
<reference evidence="2" key="1">
    <citation type="journal article" date="2017" name="Gigascience">
        <title>The first near-complete assembly of the hexaploid bread wheat genome, Triticum aestivum.</title>
        <authorList>
            <person name="Zimin A.V."/>
            <person name="Puiu D."/>
            <person name="Hall R."/>
            <person name="Kingan S."/>
            <person name="Clavijo B.J."/>
            <person name="Salzberg S.L."/>
        </authorList>
    </citation>
    <scope>NUCLEOTIDE SEQUENCE</scope>
    <source>
        <tissue evidence="2">Leaf</tissue>
    </source>
</reference>
<evidence type="ECO:0000313" key="2">
    <source>
        <dbReference type="EMBL" id="KAF7032237.1"/>
    </source>
</evidence>
<dbReference type="Gene3D" id="3.80.10.10">
    <property type="entry name" value="Ribonuclease Inhibitor"/>
    <property type="match status" value="2"/>
</dbReference>
<dbReference type="SMR" id="A0A9R1FQG9"/>
<name>A0A9R1FQG9_WHEAT</name>
<dbReference type="InterPro" id="IPR036047">
    <property type="entry name" value="F-box-like_dom_sf"/>
</dbReference>
<feature type="chain" id="PRO_5040289798" description="F-box domain-containing protein" evidence="1">
    <location>
        <begin position="24"/>
        <end position="325"/>
    </location>
</feature>
<dbReference type="Gramene" id="TraesCLE_scaffold_013122_01G000200.1">
    <property type="protein sequence ID" value="TraesCLE_scaffold_013122_01G000200.1"/>
    <property type="gene ID" value="TraesCLE_scaffold_013122_01G000200"/>
</dbReference>
<dbReference type="PANTHER" id="PTHR38926">
    <property type="entry name" value="F-BOX DOMAIN CONTAINING PROTEIN, EXPRESSED"/>
    <property type="match status" value="1"/>
</dbReference>
<dbReference type="Gramene" id="TraesCAD_scaffold_001521_01G000200.1">
    <property type="protein sequence ID" value="TraesCAD_scaffold_001521_01G000200.1"/>
    <property type="gene ID" value="TraesCAD_scaffold_001521_01G000200"/>
</dbReference>
<feature type="signal peptide" evidence="1">
    <location>
        <begin position="1"/>
        <end position="23"/>
    </location>
</feature>
<comment type="caution">
    <text evidence="2">The sequence shown here is derived from an EMBL/GenBank/DDBJ whole genome shotgun (WGS) entry which is preliminary data.</text>
</comment>
<dbReference type="SUPFAM" id="SSF81383">
    <property type="entry name" value="F-box domain"/>
    <property type="match status" value="1"/>
</dbReference>
<evidence type="ECO:0000256" key="1">
    <source>
        <dbReference type="SAM" id="SignalP"/>
    </source>
</evidence>
<keyword evidence="1" id="KW-0732">Signal</keyword>
<dbReference type="OrthoDB" id="2095648at2759"/>